<evidence type="ECO:0000313" key="8">
    <source>
        <dbReference type="EMBL" id="CAF3456265.1"/>
    </source>
</evidence>
<evidence type="ECO:0000313" key="11">
    <source>
        <dbReference type="EMBL" id="CAF4475618.1"/>
    </source>
</evidence>
<comment type="caution">
    <text evidence="6">The sequence shown here is derived from an EMBL/GenBank/DDBJ whole genome shotgun (WGS) entry which is preliminary data.</text>
</comment>
<keyword evidence="17" id="KW-1185">Reference proteome</keyword>
<feature type="region of interest" description="Disordered" evidence="5">
    <location>
        <begin position="124"/>
        <end position="147"/>
    </location>
</feature>
<gene>
    <name evidence="10" type="ORF">FME351_LOCUS27278</name>
    <name evidence="9" type="ORF">GRG538_LOCUS22508</name>
    <name evidence="12" type="ORF">HFQ381_LOCUS28375</name>
    <name evidence="8" type="ORF">KIK155_LOCUS12753</name>
    <name evidence="7" type="ORF">LUA448_LOCUS8004</name>
    <name evidence="14" type="ORF">QYT958_LOCUS26046</name>
    <name evidence="6" type="ORF">TIS948_LOCUS15590</name>
    <name evidence="15" type="ORF">TOA249_LOCUS29989</name>
    <name evidence="13" type="ORF">TSG867_LOCUS29458</name>
    <name evidence="11" type="ORF">UJA718_LOCUS24532</name>
</gene>
<dbReference type="EMBL" id="CAJOBQ010004149">
    <property type="protein sequence ID" value="CAF4628534.1"/>
    <property type="molecule type" value="Genomic_DNA"/>
</dbReference>
<dbReference type="Proteomes" id="UP000663869">
    <property type="component" value="Unassembled WGS sequence"/>
</dbReference>
<dbReference type="EMBL" id="CAJNYV010002124">
    <property type="protein sequence ID" value="CAF3456265.1"/>
    <property type="molecule type" value="Genomic_DNA"/>
</dbReference>
<dbReference type="Proteomes" id="UP000663838">
    <property type="component" value="Unassembled WGS sequence"/>
</dbReference>
<dbReference type="EMBL" id="CAJOBP010005688">
    <property type="protein sequence ID" value="CAF4475618.1"/>
    <property type="molecule type" value="Genomic_DNA"/>
</dbReference>
<accession>A0A817RV27</accession>
<evidence type="ECO:0000313" key="10">
    <source>
        <dbReference type="EMBL" id="CAF3694386.1"/>
    </source>
</evidence>
<dbReference type="EMBL" id="CAJNYU010003705">
    <property type="protein sequence ID" value="CAF3694386.1"/>
    <property type="molecule type" value="Genomic_DNA"/>
</dbReference>
<dbReference type="Gene3D" id="2.60.40.1900">
    <property type="entry name" value="Beta-microseminoprotein (PSP94) domain"/>
    <property type="match status" value="1"/>
</dbReference>
<organism evidence="6 16">
    <name type="scientific">Rotaria socialis</name>
    <dbReference type="NCBI Taxonomy" id="392032"/>
    <lineage>
        <taxon>Eukaryota</taxon>
        <taxon>Metazoa</taxon>
        <taxon>Spiralia</taxon>
        <taxon>Gnathifera</taxon>
        <taxon>Rotifera</taxon>
        <taxon>Eurotatoria</taxon>
        <taxon>Bdelloidea</taxon>
        <taxon>Philodinida</taxon>
        <taxon>Philodinidae</taxon>
        <taxon>Rotaria</taxon>
    </lineage>
</organism>
<dbReference type="Proteomes" id="UP000663872">
    <property type="component" value="Unassembled WGS sequence"/>
</dbReference>
<evidence type="ECO:0000313" key="12">
    <source>
        <dbReference type="EMBL" id="CAF4509556.1"/>
    </source>
</evidence>
<evidence type="ECO:0000313" key="6">
    <source>
        <dbReference type="EMBL" id="CAF3257787.1"/>
    </source>
</evidence>
<dbReference type="OrthoDB" id="6129449at2759"/>
<dbReference type="GO" id="GO:0005576">
    <property type="term" value="C:extracellular region"/>
    <property type="evidence" value="ECO:0007669"/>
    <property type="project" value="UniProtKB-SubCell"/>
</dbReference>
<reference evidence="6" key="1">
    <citation type="submission" date="2021-02" db="EMBL/GenBank/DDBJ databases">
        <authorList>
            <person name="Nowell W R."/>
        </authorList>
    </citation>
    <scope>NUCLEOTIDE SEQUENCE</scope>
</reference>
<dbReference type="EMBL" id="CAJOBR010006064">
    <property type="protein sequence ID" value="CAF4835606.1"/>
    <property type="molecule type" value="Genomic_DNA"/>
</dbReference>
<evidence type="ECO:0000256" key="3">
    <source>
        <dbReference type="ARBA" id="ARBA00022525"/>
    </source>
</evidence>
<proteinExistence type="inferred from homology"/>
<protein>
    <submittedName>
        <fullName evidence="6">Uncharacterized protein</fullName>
    </submittedName>
</protein>
<dbReference type="Proteomes" id="UP000663865">
    <property type="component" value="Unassembled WGS sequence"/>
</dbReference>
<evidence type="ECO:0000313" key="16">
    <source>
        <dbReference type="Proteomes" id="UP000663825"/>
    </source>
</evidence>
<evidence type="ECO:0000313" key="14">
    <source>
        <dbReference type="EMBL" id="CAF4835606.1"/>
    </source>
</evidence>
<dbReference type="EMBL" id="CAJNXB010002535">
    <property type="protein sequence ID" value="CAF3257787.1"/>
    <property type="molecule type" value="Genomic_DNA"/>
</dbReference>
<evidence type="ECO:0000313" key="17">
    <source>
        <dbReference type="Proteomes" id="UP000663873"/>
    </source>
</evidence>
<dbReference type="PANTHER" id="PTHR10500">
    <property type="entry name" value="BETA-MICROSEMINOPROTEIN"/>
    <property type="match status" value="1"/>
</dbReference>
<name>A0A817RV27_9BILA</name>
<keyword evidence="4" id="KW-1015">Disulfide bond</keyword>
<comment type="similarity">
    <text evidence="2">Belongs to the beta-microseminoprotein family.</text>
</comment>
<dbReference type="PANTHER" id="PTHR10500:SF0">
    <property type="entry name" value="SCO-SPONDIN-LIKE"/>
    <property type="match status" value="1"/>
</dbReference>
<dbReference type="EMBL" id="CAJNYT010003750">
    <property type="protein sequence ID" value="CAF3597345.1"/>
    <property type="molecule type" value="Genomic_DNA"/>
</dbReference>
<dbReference type="Proteomes" id="UP000663833">
    <property type="component" value="Unassembled WGS sequence"/>
</dbReference>
<evidence type="ECO:0000313" key="9">
    <source>
        <dbReference type="EMBL" id="CAF3597345.1"/>
    </source>
</evidence>
<dbReference type="Proteomes" id="UP000663825">
    <property type="component" value="Unassembled WGS sequence"/>
</dbReference>
<dbReference type="EMBL" id="CAJOBO010004009">
    <property type="protein sequence ID" value="CAF4509556.1"/>
    <property type="molecule type" value="Genomic_DNA"/>
</dbReference>
<comment type="subcellular location">
    <subcellularLocation>
        <location evidence="1">Secreted</location>
    </subcellularLocation>
</comment>
<evidence type="ECO:0000256" key="5">
    <source>
        <dbReference type="SAM" id="MobiDB-lite"/>
    </source>
</evidence>
<evidence type="ECO:0000256" key="4">
    <source>
        <dbReference type="ARBA" id="ARBA00023157"/>
    </source>
</evidence>
<evidence type="ECO:0000256" key="1">
    <source>
        <dbReference type="ARBA" id="ARBA00004613"/>
    </source>
</evidence>
<dbReference type="AlphaFoldDB" id="A0A817RV27"/>
<keyword evidence="3" id="KW-0964">Secreted</keyword>
<dbReference type="Proteomes" id="UP000663862">
    <property type="component" value="Unassembled WGS sequence"/>
</dbReference>
<sequence length="147" mass="16248">MRKDMTMIVIIGLFLTNMFTFGNGYCFVGQTAFNISSYGTVEKYCEYKGMRFAIGSSFKLASPECIECTCKDPMYQCCGYGASGGVFAVEGCKTVTDFCNVLFVDPKDPNKLCGPSATKAIPKTTVTTTTEKRHQKHLQQPMHKGKQ</sequence>
<dbReference type="Proteomes" id="UP000663848">
    <property type="component" value="Unassembled WGS sequence"/>
</dbReference>
<evidence type="ECO:0000313" key="13">
    <source>
        <dbReference type="EMBL" id="CAF4628534.1"/>
    </source>
</evidence>
<evidence type="ECO:0000256" key="2">
    <source>
        <dbReference type="ARBA" id="ARBA00010352"/>
    </source>
</evidence>
<evidence type="ECO:0000313" key="7">
    <source>
        <dbReference type="EMBL" id="CAF3300248.1"/>
    </source>
</evidence>
<dbReference type="Proteomes" id="UP000663873">
    <property type="component" value="Unassembled WGS sequence"/>
</dbReference>
<dbReference type="EMBL" id="CAJOBS010004941">
    <property type="protein sequence ID" value="CAF4890906.1"/>
    <property type="molecule type" value="Genomic_DNA"/>
</dbReference>
<evidence type="ECO:0000313" key="15">
    <source>
        <dbReference type="EMBL" id="CAF4890906.1"/>
    </source>
</evidence>
<dbReference type="EMBL" id="CAJNYD010000820">
    <property type="protein sequence ID" value="CAF3300248.1"/>
    <property type="molecule type" value="Genomic_DNA"/>
</dbReference>
<dbReference type="Proteomes" id="UP000663851">
    <property type="component" value="Unassembled WGS sequence"/>
</dbReference>
<feature type="compositionally biased region" description="Basic residues" evidence="5">
    <location>
        <begin position="133"/>
        <end position="147"/>
    </location>
</feature>
<dbReference type="InterPro" id="IPR008735">
    <property type="entry name" value="PSP94"/>
</dbReference>